<evidence type="ECO:0000313" key="8">
    <source>
        <dbReference type="EMBL" id="OAR05085.1"/>
    </source>
</evidence>
<dbReference type="PANTHER" id="PTHR23504:SF15">
    <property type="entry name" value="MAJOR FACILITATOR SUPERFAMILY (MFS) PROFILE DOMAIN-CONTAINING PROTEIN"/>
    <property type="match status" value="1"/>
</dbReference>
<reference evidence="8 9" key="1">
    <citation type="submission" date="2015-09" db="EMBL/GenBank/DDBJ databases">
        <title>Draft genome sequence of Hydrogenibacillus schlegelii DSM 2000.</title>
        <authorList>
            <person name="Hemp J."/>
        </authorList>
    </citation>
    <scope>NUCLEOTIDE SEQUENCE [LARGE SCALE GENOMIC DNA]</scope>
    <source>
        <strain evidence="8 9">MA 48</strain>
    </source>
</reference>
<feature type="transmembrane region" description="Helical" evidence="6">
    <location>
        <begin position="7"/>
        <end position="30"/>
    </location>
</feature>
<evidence type="ECO:0000256" key="5">
    <source>
        <dbReference type="ARBA" id="ARBA00023136"/>
    </source>
</evidence>
<name>A0A132MQ62_HYDSH</name>
<dbReference type="EMBL" id="JXBB01000005">
    <property type="protein sequence ID" value="OAR05085.1"/>
    <property type="molecule type" value="Genomic_DNA"/>
</dbReference>
<dbReference type="SUPFAM" id="SSF103473">
    <property type="entry name" value="MFS general substrate transporter"/>
    <property type="match status" value="1"/>
</dbReference>
<dbReference type="AlphaFoldDB" id="A0A132MQ62"/>
<organism evidence="8 9">
    <name type="scientific">Hydrogenibacillus schlegelii</name>
    <name type="common">Bacillus schlegelii</name>
    <dbReference type="NCBI Taxonomy" id="1484"/>
    <lineage>
        <taxon>Bacteria</taxon>
        <taxon>Bacillati</taxon>
        <taxon>Bacillota</taxon>
        <taxon>Bacilli</taxon>
        <taxon>Bacillales</taxon>
        <taxon>Bacillales Family X. Incertae Sedis</taxon>
        <taxon>Hydrogenibacillus</taxon>
    </lineage>
</organism>
<feature type="transmembrane region" description="Helical" evidence="6">
    <location>
        <begin position="358"/>
        <end position="380"/>
    </location>
</feature>
<feature type="domain" description="Major facilitator superfamily (MFS) profile" evidence="7">
    <location>
        <begin position="4"/>
        <end position="381"/>
    </location>
</feature>
<dbReference type="InterPro" id="IPR011701">
    <property type="entry name" value="MFS"/>
</dbReference>
<dbReference type="PROSITE" id="PS50850">
    <property type="entry name" value="MFS"/>
    <property type="match status" value="1"/>
</dbReference>
<feature type="transmembrane region" description="Helical" evidence="6">
    <location>
        <begin position="73"/>
        <end position="97"/>
    </location>
</feature>
<evidence type="ECO:0000256" key="3">
    <source>
        <dbReference type="ARBA" id="ARBA00022692"/>
    </source>
</evidence>
<dbReference type="OrthoDB" id="9793283at2"/>
<keyword evidence="3 6" id="KW-0812">Transmembrane</keyword>
<feature type="transmembrane region" description="Helical" evidence="6">
    <location>
        <begin position="133"/>
        <end position="153"/>
    </location>
</feature>
<feature type="transmembrane region" description="Helical" evidence="6">
    <location>
        <begin position="210"/>
        <end position="232"/>
    </location>
</feature>
<feature type="transmembrane region" description="Helical" evidence="6">
    <location>
        <begin position="42"/>
        <end position="61"/>
    </location>
</feature>
<keyword evidence="2" id="KW-0813">Transport</keyword>
<dbReference type="STRING" id="1484.SA87_06155"/>
<evidence type="ECO:0000256" key="4">
    <source>
        <dbReference type="ARBA" id="ARBA00022989"/>
    </source>
</evidence>
<dbReference type="RefSeq" id="WP_066198865.1">
    <property type="nucleotide sequence ID" value="NZ_CBCSAS010000019.1"/>
</dbReference>
<keyword evidence="5 6" id="KW-0472">Membrane</keyword>
<evidence type="ECO:0000259" key="7">
    <source>
        <dbReference type="PROSITE" id="PS50850"/>
    </source>
</evidence>
<proteinExistence type="predicted"/>
<dbReference type="Proteomes" id="UP000243024">
    <property type="component" value="Unassembled WGS sequence"/>
</dbReference>
<dbReference type="GO" id="GO:0022857">
    <property type="term" value="F:transmembrane transporter activity"/>
    <property type="evidence" value="ECO:0007669"/>
    <property type="project" value="InterPro"/>
</dbReference>
<evidence type="ECO:0000256" key="1">
    <source>
        <dbReference type="ARBA" id="ARBA00004651"/>
    </source>
</evidence>
<keyword evidence="9" id="KW-1185">Reference proteome</keyword>
<dbReference type="InterPro" id="IPR001958">
    <property type="entry name" value="Tet-R_TetA/multi-R_MdtG-like"/>
</dbReference>
<dbReference type="PANTHER" id="PTHR23504">
    <property type="entry name" value="MAJOR FACILITATOR SUPERFAMILY DOMAIN-CONTAINING PROTEIN 10"/>
    <property type="match status" value="1"/>
</dbReference>
<evidence type="ECO:0000313" key="9">
    <source>
        <dbReference type="Proteomes" id="UP000243024"/>
    </source>
</evidence>
<feature type="transmembrane region" description="Helical" evidence="6">
    <location>
        <begin position="159"/>
        <end position="181"/>
    </location>
</feature>
<evidence type="ECO:0000256" key="6">
    <source>
        <dbReference type="SAM" id="Phobius"/>
    </source>
</evidence>
<dbReference type="GO" id="GO:0005886">
    <property type="term" value="C:plasma membrane"/>
    <property type="evidence" value="ECO:0007669"/>
    <property type="project" value="UniProtKB-SubCell"/>
</dbReference>
<feature type="transmembrane region" description="Helical" evidence="6">
    <location>
        <begin position="275"/>
        <end position="308"/>
    </location>
</feature>
<dbReference type="Gene3D" id="1.20.1250.20">
    <property type="entry name" value="MFS general substrate transporter like domains"/>
    <property type="match status" value="1"/>
</dbReference>
<evidence type="ECO:0000256" key="2">
    <source>
        <dbReference type="ARBA" id="ARBA00022448"/>
    </source>
</evidence>
<comment type="caution">
    <text evidence="8">The sequence shown here is derived from an EMBL/GenBank/DDBJ whole genome shotgun (WGS) entry which is preliminary data.</text>
</comment>
<dbReference type="InterPro" id="IPR020846">
    <property type="entry name" value="MFS_dom"/>
</dbReference>
<sequence>MDRRMLVIMLIIFTAFTGFGLIIPVLPSAIKQAAGPEAAELHLGAMLSLYSLVSLIASPFWGRLADRIGRRPIILVGMVGFAVSFWLLAVSGTSLGLMYASRLLGGLFSGAAIASSVAYVADITSEETRTKGMGFVGMAIGLGFVFGPAIGGIGSRVSLAFPFYLAAALSLLAALFGAAALPESLPPEARGRRAAEAGGFGAVFQGPMKVLFGLSFLVTFTLAAVESTLVYFEGVKIGADEFQMGILFALIGIVGAAVQGGVVRRIPKGAEAQAAAVGFGIAALGFALITLSFNFWSAVAFVSVFAVGNALERPNVTSLITQRTPVGQGTTSGVNSAMDSLGRVLGPLFGSALYHVNIFLPYVAGALLSLLAVGLIRFGLSEAPVQRGHA</sequence>
<dbReference type="InterPro" id="IPR036259">
    <property type="entry name" value="MFS_trans_sf"/>
</dbReference>
<gene>
    <name evidence="8" type="ORF">SA87_06155</name>
</gene>
<protein>
    <submittedName>
        <fullName evidence="8">MFS transporter</fullName>
    </submittedName>
</protein>
<dbReference type="Pfam" id="PF07690">
    <property type="entry name" value="MFS_1"/>
    <property type="match status" value="1"/>
</dbReference>
<feature type="transmembrane region" description="Helical" evidence="6">
    <location>
        <begin position="244"/>
        <end position="263"/>
    </location>
</feature>
<keyword evidence="4 6" id="KW-1133">Transmembrane helix</keyword>
<dbReference type="PRINTS" id="PR01035">
    <property type="entry name" value="TCRTETA"/>
</dbReference>
<accession>A0A132MQ62</accession>
<comment type="subcellular location">
    <subcellularLocation>
        <location evidence="1">Cell membrane</location>
        <topology evidence="1">Multi-pass membrane protein</topology>
    </subcellularLocation>
</comment>
<feature type="transmembrane region" description="Helical" evidence="6">
    <location>
        <begin position="103"/>
        <end position="121"/>
    </location>
</feature>